<dbReference type="RefSeq" id="WP_007087291.1">
    <property type="nucleotide sequence ID" value="NZ_AJLS01000137.1"/>
</dbReference>
<dbReference type="EMBL" id="AJLS01000137">
    <property type="protein sequence ID" value="EKN65262.1"/>
    <property type="molecule type" value="Genomic_DNA"/>
</dbReference>
<dbReference type="eggNOG" id="ENOG5030VXA">
    <property type="taxonomic scope" value="Bacteria"/>
</dbReference>
<comment type="caution">
    <text evidence="2">The sequence shown here is derived from an EMBL/GenBank/DDBJ whole genome shotgun (WGS) entry which is preliminary data.</text>
</comment>
<feature type="transmembrane region" description="Helical" evidence="1">
    <location>
        <begin position="21"/>
        <end position="42"/>
    </location>
</feature>
<keyword evidence="1" id="KW-1133">Transmembrane helix</keyword>
<evidence type="ECO:0000256" key="1">
    <source>
        <dbReference type="SAM" id="Phobius"/>
    </source>
</evidence>
<dbReference type="Proteomes" id="UP000006316">
    <property type="component" value="Unassembled WGS sequence"/>
</dbReference>
<sequence length="210" mass="23628">MKQLRERLKPLSTKGKIEYLIQYYSFHFIVAIVIIVFLAMGIHTFTNQQKEILGVRVVGANVTDSQANDVQKELEKLLLDSKQSQNEKLSVISYNTSDVADNPVSVERIQKLAAEIAAKEVDVLLVDEETFHQFNQDGTNLYDLSSIKDFKDWNGPKYSPEQDTSKITGVDVSNVPIFTSLTGSPKPLILAVVTNTERLDVVKELSHFLK</sequence>
<dbReference type="OrthoDB" id="2854587at2"/>
<reference evidence="2 3" key="1">
    <citation type="journal article" date="2012" name="Front. Microbiol.">
        <title>Redundancy and modularity in membrane-associated dissimilatory nitrate reduction in Bacillus.</title>
        <authorList>
            <person name="Heylen K."/>
            <person name="Keltjens J."/>
        </authorList>
    </citation>
    <scope>NUCLEOTIDE SEQUENCE [LARGE SCALE GENOMIC DNA]</scope>
    <source>
        <strain evidence="3">LMG 21833T</strain>
    </source>
</reference>
<proteinExistence type="predicted"/>
<name>K6CYF5_9BACI</name>
<dbReference type="STRING" id="1117379.BABA_21496"/>
<dbReference type="AlphaFoldDB" id="K6CYF5"/>
<protein>
    <submittedName>
        <fullName evidence="2">Uncharacterized protein</fullName>
    </submittedName>
</protein>
<dbReference type="PATRIC" id="fig|1117379.3.peg.4456"/>
<evidence type="ECO:0000313" key="2">
    <source>
        <dbReference type="EMBL" id="EKN65262.1"/>
    </source>
</evidence>
<accession>K6CYF5</accession>
<keyword evidence="1" id="KW-0812">Transmembrane</keyword>
<keyword evidence="3" id="KW-1185">Reference proteome</keyword>
<evidence type="ECO:0000313" key="3">
    <source>
        <dbReference type="Proteomes" id="UP000006316"/>
    </source>
</evidence>
<gene>
    <name evidence="2" type="ORF">BABA_21496</name>
</gene>
<organism evidence="2 3">
    <name type="scientific">Neobacillus bataviensis LMG 21833</name>
    <dbReference type="NCBI Taxonomy" id="1117379"/>
    <lineage>
        <taxon>Bacteria</taxon>
        <taxon>Bacillati</taxon>
        <taxon>Bacillota</taxon>
        <taxon>Bacilli</taxon>
        <taxon>Bacillales</taxon>
        <taxon>Bacillaceae</taxon>
        <taxon>Neobacillus</taxon>
    </lineage>
</organism>
<keyword evidence="1" id="KW-0472">Membrane</keyword>